<keyword evidence="5" id="KW-1185">Reference proteome</keyword>
<sequence>MTANSASPLKRLIGNLYQTIDGINEADESGETALSWAIRRGQPAIAQLLLSQRNINVNYRNKGRQTPLMLAAHFGSISLVRGLLAWRNIKLNARDERGQSALFYAAAKGHSAIVARLLASPAALDLNNKNCYGETPIIAAASSGSPDTVRLLLAQPGLELDFVHDRFTPLTAAAKTGDADVFDVFLALAMVEPTLLSASSAHQTLESLQANLPADINLSTPLHNAAEGGHLAIVWRIPSPRLYLKR</sequence>
<dbReference type="PANTHER" id="PTHR24173:SF74">
    <property type="entry name" value="ANKYRIN REPEAT DOMAIN-CONTAINING PROTEIN 16"/>
    <property type="match status" value="1"/>
</dbReference>
<protein>
    <submittedName>
        <fullName evidence="4">Ankyrin repeat-containing domain protein</fullName>
    </submittedName>
</protein>
<gene>
    <name evidence="4" type="ORF">MAN_10819</name>
</gene>
<dbReference type="SMART" id="SM00248">
    <property type="entry name" value="ANK"/>
    <property type="match status" value="5"/>
</dbReference>
<evidence type="ECO:0000256" key="1">
    <source>
        <dbReference type="ARBA" id="ARBA00022737"/>
    </source>
</evidence>
<dbReference type="PROSITE" id="PS50088">
    <property type="entry name" value="ANK_REPEAT"/>
    <property type="match status" value="1"/>
</dbReference>
<feature type="non-terminal residue" evidence="4">
    <location>
        <position position="1"/>
    </location>
</feature>
<dbReference type="HOGENOM" id="CLU_1129275_0_0_1"/>
<evidence type="ECO:0000256" key="3">
    <source>
        <dbReference type="PROSITE-ProRule" id="PRU00023"/>
    </source>
</evidence>
<dbReference type="VEuPathDB" id="FungiDB:MAN_10819"/>
<dbReference type="InterPro" id="IPR036770">
    <property type="entry name" value="Ankyrin_rpt-contain_sf"/>
</dbReference>
<name>A0A0B4FSP5_METAF</name>
<evidence type="ECO:0000313" key="5">
    <source>
        <dbReference type="Proteomes" id="UP000031186"/>
    </source>
</evidence>
<accession>A0A0B4FSP5</accession>
<dbReference type="Pfam" id="PF00023">
    <property type="entry name" value="Ank"/>
    <property type="match status" value="1"/>
</dbReference>
<dbReference type="AlphaFoldDB" id="A0A0B4FSP5"/>
<evidence type="ECO:0000256" key="2">
    <source>
        <dbReference type="ARBA" id="ARBA00023043"/>
    </source>
</evidence>
<dbReference type="Pfam" id="PF12796">
    <property type="entry name" value="Ank_2"/>
    <property type="match status" value="1"/>
</dbReference>
<organism evidence="4 5">
    <name type="scientific">Metarhizium anisopliae (strain ARSEF 549)</name>
    <dbReference type="NCBI Taxonomy" id="3151832"/>
    <lineage>
        <taxon>Eukaryota</taxon>
        <taxon>Fungi</taxon>
        <taxon>Dikarya</taxon>
        <taxon>Ascomycota</taxon>
        <taxon>Pezizomycotina</taxon>
        <taxon>Sordariomycetes</taxon>
        <taxon>Hypocreomycetidae</taxon>
        <taxon>Hypocreales</taxon>
        <taxon>Clavicipitaceae</taxon>
        <taxon>Metarhizium</taxon>
    </lineage>
</organism>
<dbReference type="Proteomes" id="UP000031186">
    <property type="component" value="Unassembled WGS sequence"/>
</dbReference>
<dbReference type="PANTHER" id="PTHR24173">
    <property type="entry name" value="ANKYRIN REPEAT CONTAINING"/>
    <property type="match status" value="1"/>
</dbReference>
<reference evidence="4 5" key="1">
    <citation type="journal article" date="2014" name="Proc. Natl. Acad. Sci. U.S.A.">
        <title>Trajectory and genomic determinants of fungal-pathogen speciation and host adaptation.</title>
        <authorList>
            <person name="Hu X."/>
            <person name="Xiao G."/>
            <person name="Zheng P."/>
            <person name="Shang Y."/>
            <person name="Su Y."/>
            <person name="Zhang X."/>
            <person name="Liu X."/>
            <person name="Zhan S."/>
            <person name="St Leger R.J."/>
            <person name="Wang C."/>
        </authorList>
    </citation>
    <scope>NUCLEOTIDE SEQUENCE [LARGE SCALE GENOMIC DNA]</scope>
    <source>
        <strain evidence="4 5">ARSEF 549</strain>
    </source>
</reference>
<evidence type="ECO:0000313" key="4">
    <source>
        <dbReference type="EMBL" id="KID59264.1"/>
    </source>
</evidence>
<keyword evidence="1" id="KW-0677">Repeat</keyword>
<feature type="repeat" description="ANK" evidence="3">
    <location>
        <begin position="97"/>
        <end position="129"/>
    </location>
</feature>
<dbReference type="InterPro" id="IPR002110">
    <property type="entry name" value="Ankyrin_rpt"/>
</dbReference>
<dbReference type="Gene3D" id="1.25.40.20">
    <property type="entry name" value="Ankyrin repeat-containing domain"/>
    <property type="match status" value="2"/>
</dbReference>
<dbReference type="EMBL" id="AZNF01000032">
    <property type="protein sequence ID" value="KID59264.1"/>
    <property type="molecule type" value="Genomic_DNA"/>
</dbReference>
<comment type="caution">
    <text evidence="4">The sequence shown here is derived from an EMBL/GenBank/DDBJ whole genome shotgun (WGS) entry which is preliminary data.</text>
</comment>
<keyword evidence="2 3" id="KW-0040">ANK repeat</keyword>
<proteinExistence type="predicted"/>
<dbReference type="SUPFAM" id="SSF48403">
    <property type="entry name" value="Ankyrin repeat"/>
    <property type="match status" value="1"/>
</dbReference>